<dbReference type="InterPro" id="IPR053924">
    <property type="entry name" value="RecX_HTH_2nd"/>
</dbReference>
<proteinExistence type="inferred from homology"/>
<evidence type="ECO:0000256" key="3">
    <source>
        <dbReference type="ARBA" id="ARBA00018111"/>
    </source>
</evidence>
<evidence type="ECO:0000256" key="1">
    <source>
        <dbReference type="ARBA" id="ARBA00004496"/>
    </source>
</evidence>
<keyword evidence="8" id="KW-1185">Reference proteome</keyword>
<gene>
    <name evidence="5" type="primary">recX</name>
    <name evidence="7" type="ORF">KK060_12935</name>
</gene>
<evidence type="ECO:0000256" key="5">
    <source>
        <dbReference type="HAMAP-Rule" id="MF_01114"/>
    </source>
</evidence>
<evidence type="ECO:0000256" key="2">
    <source>
        <dbReference type="ARBA" id="ARBA00009695"/>
    </source>
</evidence>
<dbReference type="Proteomes" id="UP000772618">
    <property type="component" value="Unassembled WGS sequence"/>
</dbReference>
<organism evidence="7 8">
    <name type="scientific">Chryseosolibacter indicus</name>
    <dbReference type="NCBI Taxonomy" id="2782351"/>
    <lineage>
        <taxon>Bacteria</taxon>
        <taxon>Pseudomonadati</taxon>
        <taxon>Bacteroidota</taxon>
        <taxon>Cytophagia</taxon>
        <taxon>Cytophagales</taxon>
        <taxon>Chryseotaleaceae</taxon>
        <taxon>Chryseosolibacter</taxon>
    </lineage>
</organism>
<evidence type="ECO:0000256" key="4">
    <source>
        <dbReference type="ARBA" id="ARBA00022490"/>
    </source>
</evidence>
<dbReference type="HAMAP" id="MF_01114">
    <property type="entry name" value="RecX"/>
    <property type="match status" value="1"/>
</dbReference>
<keyword evidence="4 5" id="KW-0963">Cytoplasm</keyword>
<name>A0ABS5VW18_9BACT</name>
<reference evidence="7 8" key="1">
    <citation type="submission" date="2021-05" db="EMBL/GenBank/DDBJ databases">
        <title>A Polyphasic approach of four new species of the genus Ohtaekwangia: Ohtaekwangia histidinii sp. nov., Ohtaekwangia cretensis sp. nov., Ohtaekwangia indiensis sp. nov., Ohtaekwangia reichenbachii sp. nov. from diverse environment.</title>
        <authorList>
            <person name="Octaviana S."/>
        </authorList>
    </citation>
    <scope>NUCLEOTIDE SEQUENCE [LARGE SCALE GENOMIC DNA]</scope>
    <source>
        <strain evidence="7 8">PWU20</strain>
    </source>
</reference>
<accession>A0ABS5VW18</accession>
<dbReference type="RefSeq" id="WP_254154152.1">
    <property type="nucleotide sequence ID" value="NZ_JAHESD010000027.1"/>
</dbReference>
<dbReference type="EMBL" id="JAHESD010000027">
    <property type="protein sequence ID" value="MBT1704191.1"/>
    <property type="molecule type" value="Genomic_DNA"/>
</dbReference>
<comment type="similarity">
    <text evidence="2 5">Belongs to the RecX family.</text>
</comment>
<dbReference type="Gene3D" id="1.10.10.10">
    <property type="entry name" value="Winged helix-like DNA-binding domain superfamily/Winged helix DNA-binding domain"/>
    <property type="match status" value="2"/>
</dbReference>
<comment type="subcellular location">
    <subcellularLocation>
        <location evidence="1 5">Cytoplasm</location>
    </subcellularLocation>
</comment>
<evidence type="ECO:0000313" key="7">
    <source>
        <dbReference type="EMBL" id="MBT1704191.1"/>
    </source>
</evidence>
<dbReference type="InterPro" id="IPR036388">
    <property type="entry name" value="WH-like_DNA-bd_sf"/>
</dbReference>
<sequence length="155" mass="18519">MKKLTPLQAREKILRYCVYQERCHSEVRDKLYSFGLFKTDVEELITYLITEGFLNEERFAKAFAGGKFRMKKWGRLKIVHELEQKHISKNCIKSALKEIDERDYTQTLEKLVKDKSNSLDEPNLFVRRDKLSKYVIQKGYEPDLVWSLIKELFPH</sequence>
<dbReference type="Pfam" id="PF02631">
    <property type="entry name" value="RecX_HTH2"/>
    <property type="match status" value="1"/>
</dbReference>
<dbReference type="PANTHER" id="PTHR33602">
    <property type="entry name" value="REGULATORY PROTEIN RECX FAMILY PROTEIN"/>
    <property type="match status" value="1"/>
</dbReference>
<protein>
    <recommendedName>
        <fullName evidence="3 5">Regulatory protein RecX</fullName>
    </recommendedName>
</protein>
<comment type="function">
    <text evidence="5">Modulates RecA activity.</text>
</comment>
<evidence type="ECO:0000259" key="6">
    <source>
        <dbReference type="Pfam" id="PF02631"/>
    </source>
</evidence>
<dbReference type="InterPro" id="IPR003783">
    <property type="entry name" value="Regulatory_RecX"/>
</dbReference>
<dbReference type="PANTHER" id="PTHR33602:SF1">
    <property type="entry name" value="REGULATORY PROTEIN RECX FAMILY PROTEIN"/>
    <property type="match status" value="1"/>
</dbReference>
<evidence type="ECO:0000313" key="8">
    <source>
        <dbReference type="Proteomes" id="UP000772618"/>
    </source>
</evidence>
<feature type="domain" description="RecX second three-helical" evidence="6">
    <location>
        <begin position="55"/>
        <end position="96"/>
    </location>
</feature>
<comment type="caution">
    <text evidence="7">The sequence shown here is derived from an EMBL/GenBank/DDBJ whole genome shotgun (WGS) entry which is preliminary data.</text>
</comment>